<evidence type="ECO:0000313" key="2">
    <source>
        <dbReference type="Proteomes" id="UP001139157"/>
    </source>
</evidence>
<dbReference type="RefSeq" id="WP_251917366.1">
    <property type="nucleotide sequence ID" value="NZ_JAMRXG010000018.1"/>
</dbReference>
<protein>
    <submittedName>
        <fullName evidence="1">Uncharacterized protein</fullName>
    </submittedName>
</protein>
<gene>
    <name evidence="1" type="ORF">NDR86_30905</name>
</gene>
<name>A0A9X2EF97_9NOCA</name>
<organism evidence="1 2">
    <name type="scientific">Nocardia pulmonis</name>
    <dbReference type="NCBI Taxonomy" id="2951408"/>
    <lineage>
        <taxon>Bacteria</taxon>
        <taxon>Bacillati</taxon>
        <taxon>Actinomycetota</taxon>
        <taxon>Actinomycetes</taxon>
        <taxon>Mycobacteriales</taxon>
        <taxon>Nocardiaceae</taxon>
        <taxon>Nocardia</taxon>
    </lineage>
</organism>
<sequence>MKPDGQFGTPARHSTQPAQWYRTMDRGFALQHFGFPAHPRRGERHTAPDGSVWGFGLTGTGWWELLAARRRARRSAPSMANDRDRLIALLRKHLYDRGDRYETAADALLADWLIVPRSDIEGIEYGYRVTADDPTHSTWTARAESEQQALAYAEHPAITAVQRPILPWSPIPEGGDSGA</sequence>
<proteinExistence type="predicted"/>
<evidence type="ECO:0000313" key="1">
    <source>
        <dbReference type="EMBL" id="MCM6777903.1"/>
    </source>
</evidence>
<accession>A0A9X2EF97</accession>
<keyword evidence="2" id="KW-1185">Reference proteome</keyword>
<dbReference type="EMBL" id="JAMRXG010000018">
    <property type="protein sequence ID" value="MCM6777903.1"/>
    <property type="molecule type" value="Genomic_DNA"/>
</dbReference>
<reference evidence="1" key="1">
    <citation type="submission" date="2022-06" db="EMBL/GenBank/DDBJ databases">
        <title>Novel species in genus nocardia.</title>
        <authorList>
            <person name="Li F."/>
        </authorList>
    </citation>
    <scope>NUCLEOTIDE SEQUENCE</scope>
    <source>
        <strain evidence="1">CDC141</strain>
    </source>
</reference>
<dbReference type="Proteomes" id="UP001139157">
    <property type="component" value="Unassembled WGS sequence"/>
</dbReference>
<comment type="caution">
    <text evidence="1">The sequence shown here is derived from an EMBL/GenBank/DDBJ whole genome shotgun (WGS) entry which is preliminary data.</text>
</comment>
<dbReference type="AlphaFoldDB" id="A0A9X2EF97"/>